<gene>
    <name evidence="6" type="ORF">IQ241_08215</name>
</gene>
<reference evidence="6" key="1">
    <citation type="submission" date="2020-10" db="EMBL/GenBank/DDBJ databases">
        <authorList>
            <person name="Castelo-Branco R."/>
            <person name="Eusebio N."/>
            <person name="Adriana R."/>
            <person name="Vieira A."/>
            <person name="Brugerolle De Fraissinette N."/>
            <person name="Rezende De Castro R."/>
            <person name="Schneider M.P."/>
            <person name="Vasconcelos V."/>
            <person name="Leao P.N."/>
        </authorList>
    </citation>
    <scope>NUCLEOTIDE SEQUENCE</scope>
    <source>
        <strain evidence="6">LEGE 07310</strain>
    </source>
</reference>
<organism evidence="6 7">
    <name type="scientific">Vasconcelosia minhoensis LEGE 07310</name>
    <dbReference type="NCBI Taxonomy" id="915328"/>
    <lineage>
        <taxon>Bacteria</taxon>
        <taxon>Bacillati</taxon>
        <taxon>Cyanobacteriota</taxon>
        <taxon>Cyanophyceae</taxon>
        <taxon>Nodosilineales</taxon>
        <taxon>Cymatolegaceae</taxon>
        <taxon>Vasconcelosia</taxon>
        <taxon>Vasconcelosia minhoensis</taxon>
    </lineage>
</organism>
<accession>A0A8J7ACP3</accession>
<evidence type="ECO:0000256" key="4">
    <source>
        <dbReference type="RuleBase" id="RU362026"/>
    </source>
</evidence>
<evidence type="ECO:0000256" key="2">
    <source>
        <dbReference type="ARBA" id="ARBA00022603"/>
    </source>
</evidence>
<evidence type="ECO:0000256" key="1">
    <source>
        <dbReference type="ARBA" id="ARBA00006594"/>
    </source>
</evidence>
<proteinExistence type="inferred from homology"/>
<dbReference type="Pfam" id="PF01555">
    <property type="entry name" value="N6_N4_Mtase"/>
    <property type="match status" value="1"/>
</dbReference>
<protein>
    <recommendedName>
        <fullName evidence="4">Methyltransferase</fullName>
        <ecNumber evidence="4">2.1.1.-</ecNumber>
    </recommendedName>
</protein>
<dbReference type="InterPro" id="IPR002052">
    <property type="entry name" value="DNA_methylase_N6_adenine_CS"/>
</dbReference>
<name>A0A8J7ACP3_9CYAN</name>
<dbReference type="InterPro" id="IPR001091">
    <property type="entry name" value="RM_Methyltransferase"/>
</dbReference>
<dbReference type="InterPro" id="IPR029063">
    <property type="entry name" value="SAM-dependent_MTases_sf"/>
</dbReference>
<evidence type="ECO:0000259" key="5">
    <source>
        <dbReference type="Pfam" id="PF01555"/>
    </source>
</evidence>
<keyword evidence="3" id="KW-0808">Transferase</keyword>
<dbReference type="EMBL" id="JADEXG010000014">
    <property type="protein sequence ID" value="MBE9077279.1"/>
    <property type="molecule type" value="Genomic_DNA"/>
</dbReference>
<dbReference type="GO" id="GO:0032259">
    <property type="term" value="P:methylation"/>
    <property type="evidence" value="ECO:0007669"/>
    <property type="project" value="UniProtKB-KW"/>
</dbReference>
<dbReference type="PROSITE" id="PS00092">
    <property type="entry name" value="N6_MTASE"/>
    <property type="match status" value="1"/>
</dbReference>
<dbReference type="GO" id="GO:0008170">
    <property type="term" value="F:N-methyltransferase activity"/>
    <property type="evidence" value="ECO:0007669"/>
    <property type="project" value="InterPro"/>
</dbReference>
<comment type="caution">
    <text evidence="6">The sequence shown here is derived from an EMBL/GenBank/DDBJ whole genome shotgun (WGS) entry which is preliminary data.</text>
</comment>
<comment type="similarity">
    <text evidence="1 4">Belongs to the N(4)/N(6)-methyltransferase family.</text>
</comment>
<dbReference type="InterPro" id="IPR002941">
    <property type="entry name" value="DNA_methylase_N4/N6"/>
</dbReference>
<dbReference type="Gene3D" id="3.40.50.150">
    <property type="entry name" value="Vaccinia Virus protein VP39"/>
    <property type="match status" value="1"/>
</dbReference>
<keyword evidence="2" id="KW-0489">Methyltransferase</keyword>
<sequence>MTLQSPQLVTALLNQTICQDLFAALPHLPDSWVDLLIIDPPYNRHKDFNGTAFNQLSPSAYEDWLASWLSQLVRLLKPTASAYICCDWQSSNAVYKVFEQYFIVQNRITWEREKGRGAKSNWKNASEDVWFGTVSDQYVFNLEAVKLKRRVVAPYRDDKGQPKDWQETGQGRFRVTHPSNIWTDISVPFWSMPENTDHPTQKPEKLIAKLILASSQVGSVVLDPFLGAGTTSVVAKKLDRQYVGIEKEPLYCCLAEKRLALAERDRTIQGYAGGYFWERNTLSAQKQFSDPLD</sequence>
<feature type="domain" description="DNA methylase N-4/N-6" evidence="5">
    <location>
        <begin position="33"/>
        <end position="257"/>
    </location>
</feature>
<dbReference type="EC" id="2.1.1.-" evidence="4"/>
<evidence type="ECO:0000313" key="7">
    <source>
        <dbReference type="Proteomes" id="UP000636505"/>
    </source>
</evidence>
<evidence type="ECO:0000313" key="6">
    <source>
        <dbReference type="EMBL" id="MBE9077279.1"/>
    </source>
</evidence>
<dbReference type="SUPFAM" id="SSF53335">
    <property type="entry name" value="S-adenosyl-L-methionine-dependent methyltransferases"/>
    <property type="match status" value="1"/>
</dbReference>
<dbReference type="PRINTS" id="PR00508">
    <property type="entry name" value="S21N4MTFRASE"/>
</dbReference>
<dbReference type="Proteomes" id="UP000636505">
    <property type="component" value="Unassembled WGS sequence"/>
</dbReference>
<dbReference type="AlphaFoldDB" id="A0A8J7ACP3"/>
<keyword evidence="7" id="KW-1185">Reference proteome</keyword>
<evidence type="ECO:0000256" key="3">
    <source>
        <dbReference type="ARBA" id="ARBA00022679"/>
    </source>
</evidence>
<dbReference type="GO" id="GO:0003677">
    <property type="term" value="F:DNA binding"/>
    <property type="evidence" value="ECO:0007669"/>
    <property type="project" value="InterPro"/>
</dbReference>